<evidence type="ECO:0000313" key="1">
    <source>
        <dbReference type="EMBL" id="KUM47154.1"/>
    </source>
</evidence>
<geneLocation type="mitochondrion" evidence="1"/>
<gene>
    <name evidence="1" type="ORF">ABT39_MTgene6160</name>
</gene>
<reference evidence="1" key="1">
    <citation type="journal article" date="2015" name="Genome Biol. Evol.">
        <title>Organellar Genomes of White Spruce (Picea glauca): Assembly and Annotation.</title>
        <authorList>
            <person name="Jackman S.D."/>
            <person name="Warren R.L."/>
            <person name="Gibb E.A."/>
            <person name="Vandervalk B.P."/>
            <person name="Mohamadi H."/>
            <person name="Chu J."/>
            <person name="Raymond A."/>
            <person name="Pleasance S."/>
            <person name="Coope R."/>
            <person name="Wildung M.R."/>
            <person name="Ritland C.E."/>
            <person name="Bousquet J."/>
            <person name="Jones S.J."/>
            <person name="Bohlmann J."/>
            <person name="Birol I."/>
        </authorList>
    </citation>
    <scope>NUCLEOTIDE SEQUENCE [LARGE SCALE GENOMIC DNA]</scope>
    <source>
        <tissue evidence="1">Flushing bud</tissue>
    </source>
</reference>
<name>A0A101LXI9_PICGL</name>
<proteinExistence type="predicted"/>
<keyword evidence="1" id="KW-0496">Mitochondrion</keyword>
<dbReference type="AlphaFoldDB" id="A0A101LXI9"/>
<accession>A0A101LXI9</accession>
<dbReference type="EMBL" id="LKAM01000008">
    <property type="protein sequence ID" value="KUM47154.1"/>
    <property type="molecule type" value="Genomic_DNA"/>
</dbReference>
<organism evidence="1">
    <name type="scientific">Picea glauca</name>
    <name type="common">White spruce</name>
    <name type="synonym">Pinus glauca</name>
    <dbReference type="NCBI Taxonomy" id="3330"/>
    <lineage>
        <taxon>Eukaryota</taxon>
        <taxon>Viridiplantae</taxon>
        <taxon>Streptophyta</taxon>
        <taxon>Embryophyta</taxon>
        <taxon>Tracheophyta</taxon>
        <taxon>Spermatophyta</taxon>
        <taxon>Pinopsida</taxon>
        <taxon>Pinidae</taxon>
        <taxon>Conifers I</taxon>
        <taxon>Pinales</taxon>
        <taxon>Pinaceae</taxon>
        <taxon>Picea</taxon>
    </lineage>
</organism>
<sequence>MHTSVMKKLLELGQLPVPMLVVMSRFKVNCYLSGSPRIKVKAFKVKAKQAIAFVQSESVKERNPLRKME</sequence>
<comment type="caution">
    <text evidence="1">The sequence shown here is derived from an EMBL/GenBank/DDBJ whole genome shotgun (WGS) entry which is preliminary data.</text>
</comment>
<protein>
    <submittedName>
        <fullName evidence="1">Uncharacterized protein</fullName>
    </submittedName>
</protein>